<dbReference type="InterPro" id="IPR049483">
    <property type="entry name" value="FAF1_2-like_UAS"/>
</dbReference>
<dbReference type="Pfam" id="PF00789">
    <property type="entry name" value="UBX"/>
    <property type="match status" value="1"/>
</dbReference>
<dbReference type="Proteomes" id="UP001652625">
    <property type="component" value="Chromosome 07"/>
</dbReference>
<dbReference type="Pfam" id="PF14555">
    <property type="entry name" value="UBA_4"/>
    <property type="match status" value="1"/>
</dbReference>
<dbReference type="PANTHER" id="PTHR23322">
    <property type="entry name" value="FAS-ASSOCIATED PROTEIN"/>
    <property type="match status" value="1"/>
</dbReference>
<dbReference type="InterPro" id="IPR050730">
    <property type="entry name" value="UBX_domain-protein"/>
</dbReference>
<dbReference type="SMART" id="SM00594">
    <property type="entry name" value="UAS"/>
    <property type="match status" value="1"/>
</dbReference>
<accession>A0ABM4C6L7</accession>
<feature type="domain" description="UBX" evidence="2">
    <location>
        <begin position="534"/>
        <end position="611"/>
    </location>
</feature>
<protein>
    <submittedName>
        <fullName evidence="4">FAS-associated factor 1 isoform X2</fullName>
    </submittedName>
</protein>
<dbReference type="RefSeq" id="XP_065657216.1">
    <property type="nucleotide sequence ID" value="XM_065801144.1"/>
</dbReference>
<gene>
    <name evidence="4" type="primary">LOC101236869</name>
</gene>
<dbReference type="Pfam" id="PF14560">
    <property type="entry name" value="Ubiquitin_2"/>
    <property type="match status" value="2"/>
</dbReference>
<proteinExistence type="predicted"/>
<dbReference type="Gene3D" id="3.10.20.90">
    <property type="entry name" value="Phosphatidylinositol 3-kinase Catalytic Subunit, Chain A, domain 1"/>
    <property type="match status" value="3"/>
</dbReference>
<dbReference type="GeneID" id="101236869"/>
<dbReference type="SUPFAM" id="SSF52833">
    <property type="entry name" value="Thioredoxin-like"/>
    <property type="match status" value="1"/>
</dbReference>
<dbReference type="InterPro" id="IPR033043">
    <property type="entry name" value="FAF1-like_UBX"/>
</dbReference>
<dbReference type="Gene3D" id="3.40.30.10">
    <property type="entry name" value="Glutaredoxin"/>
    <property type="match status" value="1"/>
</dbReference>
<dbReference type="InterPro" id="IPR001012">
    <property type="entry name" value="UBX_dom"/>
</dbReference>
<reference evidence="4" key="1">
    <citation type="submission" date="2025-08" db="UniProtKB">
        <authorList>
            <consortium name="RefSeq"/>
        </authorList>
    </citation>
    <scope>IDENTIFICATION</scope>
</reference>
<evidence type="ECO:0000256" key="1">
    <source>
        <dbReference type="SAM" id="Coils"/>
    </source>
</evidence>
<dbReference type="PROSITE" id="PS50033">
    <property type="entry name" value="UBX"/>
    <property type="match status" value="1"/>
</dbReference>
<name>A0ABM4C6L7_HYDVU</name>
<keyword evidence="1" id="KW-0175">Coiled coil</keyword>
<dbReference type="InterPro" id="IPR036249">
    <property type="entry name" value="Thioredoxin-like_sf"/>
</dbReference>
<organism evidence="3 4">
    <name type="scientific">Hydra vulgaris</name>
    <name type="common">Hydra</name>
    <name type="synonym">Hydra attenuata</name>
    <dbReference type="NCBI Taxonomy" id="6087"/>
    <lineage>
        <taxon>Eukaryota</taxon>
        <taxon>Metazoa</taxon>
        <taxon>Cnidaria</taxon>
        <taxon>Hydrozoa</taxon>
        <taxon>Hydroidolina</taxon>
        <taxon>Anthoathecata</taxon>
        <taxon>Aplanulata</taxon>
        <taxon>Hydridae</taxon>
        <taxon>Hydra</taxon>
    </lineage>
</organism>
<feature type="coiled-coil region" evidence="1">
    <location>
        <begin position="491"/>
        <end position="518"/>
    </location>
</feature>
<dbReference type="Gene3D" id="1.10.8.10">
    <property type="entry name" value="DNA helicase RuvA subunit, C-terminal domain"/>
    <property type="match status" value="1"/>
</dbReference>
<evidence type="ECO:0000313" key="4">
    <source>
        <dbReference type="RefSeq" id="XP_065657216.1"/>
    </source>
</evidence>
<dbReference type="SUPFAM" id="SSF54236">
    <property type="entry name" value="Ubiquitin-like"/>
    <property type="match status" value="3"/>
</dbReference>
<evidence type="ECO:0000313" key="3">
    <source>
        <dbReference type="Proteomes" id="UP001652625"/>
    </source>
</evidence>
<evidence type="ECO:0000259" key="2">
    <source>
        <dbReference type="PROSITE" id="PS50033"/>
    </source>
</evidence>
<sequence>MDDLNPWNRDSILAKFQAVTSIDDFETCISILEPNDWDLNRALTCVFNEDDVYTQNIDFEESDKKDEVVYLDSDEINQLKFIVYYDNNVCTIEISENDTVSALKRKLYVQCGFQDHKMRIKGLVEDNEDLSDDTILSSLNLCKETKLYLHKKSISYAEYGRSKTFTNSIPIVDLEDGSDITLLIQYNDLKSIKEYRLKFKPTQTIQDVKEELFFLTKIPPSNQIWQGWPSKSTEKSMLRNLDLKQPYQLCMSKCGETLPSSSSALDFEEHIISDDDEIFEDAPVHGHKSLPLLPPDSNDDSESMIKFQHRFEERYRDSHPVFFLGSLQEAMVEAEGKNIFERKPLLIYLHHDHSVFTNIFCSQIMCSEQFATFVTENFVFWGWDVTHESNKIKFVNMMVQHFGGMSVSTVTNYEESDYPLLVVVSKSKSAAEICLALQANTSLDEVMSVVISAYETAKQSQDIELKLENDRFARDAEKQEQDAAFYASLSADKAKAAAEQARLVLERQKDQEAQSQEKERKKCLEKLPTEPGENEPNITSILFRFPGGERESRRFRANETMQVMYMYLSSKGFNNNSHRFVTNFPKRMFTNECVNRTFEEMKLVPRESIFVEEI</sequence>
<dbReference type="InterPro" id="IPR000626">
    <property type="entry name" value="Ubiquitin-like_dom"/>
</dbReference>
<keyword evidence="3" id="KW-1185">Reference proteome</keyword>
<dbReference type="Pfam" id="PF21021">
    <property type="entry name" value="FAF1"/>
    <property type="match status" value="1"/>
</dbReference>
<dbReference type="PANTHER" id="PTHR23322:SF96">
    <property type="entry name" value="FAS-ASSOCIATED FACTOR 1"/>
    <property type="match status" value="1"/>
</dbReference>
<dbReference type="InterPro" id="IPR006577">
    <property type="entry name" value="UAS"/>
</dbReference>
<dbReference type="InterPro" id="IPR029071">
    <property type="entry name" value="Ubiquitin-like_domsf"/>
</dbReference>
<dbReference type="SMART" id="SM00166">
    <property type="entry name" value="UBX"/>
    <property type="match status" value="1"/>
</dbReference>
<dbReference type="CDD" id="cd01771">
    <property type="entry name" value="UBX_UBXN3A"/>
    <property type="match status" value="1"/>
</dbReference>